<protein>
    <recommendedName>
        <fullName evidence="7">Sugar phosphate transporter domain-containing protein</fullName>
    </recommendedName>
</protein>
<dbReference type="SUPFAM" id="SSF103481">
    <property type="entry name" value="Multidrug resistance efflux transporter EmrE"/>
    <property type="match status" value="1"/>
</dbReference>
<evidence type="ECO:0000259" key="7">
    <source>
        <dbReference type="Pfam" id="PF03151"/>
    </source>
</evidence>
<evidence type="ECO:0000313" key="8">
    <source>
        <dbReference type="EMBL" id="KAK9831047.1"/>
    </source>
</evidence>
<evidence type="ECO:0000313" key="9">
    <source>
        <dbReference type="Proteomes" id="UP001438707"/>
    </source>
</evidence>
<evidence type="ECO:0000256" key="4">
    <source>
        <dbReference type="ARBA" id="ARBA00023136"/>
    </source>
</evidence>
<feature type="transmembrane region" description="Helical" evidence="6">
    <location>
        <begin position="282"/>
        <end position="300"/>
    </location>
</feature>
<feature type="transmembrane region" description="Helical" evidence="6">
    <location>
        <begin position="72"/>
        <end position="90"/>
    </location>
</feature>
<feature type="domain" description="Sugar phosphate transporter" evidence="7">
    <location>
        <begin position="7"/>
        <end position="298"/>
    </location>
</feature>
<gene>
    <name evidence="8" type="ORF">WJX74_001133</name>
</gene>
<feature type="transmembrane region" description="Helical" evidence="6">
    <location>
        <begin position="37"/>
        <end position="60"/>
    </location>
</feature>
<name>A0AAW1RCX6_9CHLO</name>
<keyword evidence="9" id="KW-1185">Reference proteome</keyword>
<comment type="subcellular location">
    <subcellularLocation>
        <location evidence="1">Membrane</location>
        <topology evidence="1">Multi-pass membrane protein</topology>
    </subcellularLocation>
</comment>
<keyword evidence="3 6" id="KW-1133">Transmembrane helix</keyword>
<feature type="transmembrane region" description="Helical" evidence="6">
    <location>
        <begin position="229"/>
        <end position="248"/>
    </location>
</feature>
<feature type="transmembrane region" description="Helical" evidence="6">
    <location>
        <begin position="153"/>
        <end position="171"/>
    </location>
</feature>
<feature type="region of interest" description="Disordered" evidence="5">
    <location>
        <begin position="314"/>
        <end position="345"/>
    </location>
</feature>
<evidence type="ECO:0000256" key="2">
    <source>
        <dbReference type="ARBA" id="ARBA00022692"/>
    </source>
</evidence>
<dbReference type="Proteomes" id="UP001438707">
    <property type="component" value="Unassembled WGS sequence"/>
</dbReference>
<evidence type="ECO:0000256" key="5">
    <source>
        <dbReference type="SAM" id="MobiDB-lite"/>
    </source>
</evidence>
<accession>A0AAW1RCX6</accession>
<feature type="transmembrane region" description="Helical" evidence="6">
    <location>
        <begin position="255"/>
        <end position="276"/>
    </location>
</feature>
<dbReference type="InterPro" id="IPR004853">
    <property type="entry name" value="Sugar_P_trans_dom"/>
</dbReference>
<dbReference type="AlphaFoldDB" id="A0AAW1RCX6"/>
<dbReference type="InterPro" id="IPR037185">
    <property type="entry name" value="EmrE-like"/>
</dbReference>
<keyword evidence="4 6" id="KW-0472">Membrane</keyword>
<dbReference type="GO" id="GO:0016020">
    <property type="term" value="C:membrane"/>
    <property type="evidence" value="ECO:0007669"/>
    <property type="project" value="UniProtKB-SubCell"/>
</dbReference>
<feature type="transmembrane region" description="Helical" evidence="6">
    <location>
        <begin position="121"/>
        <end position="141"/>
    </location>
</feature>
<dbReference type="InterPro" id="IPR050186">
    <property type="entry name" value="TPT_transporter"/>
</dbReference>
<dbReference type="Pfam" id="PF03151">
    <property type="entry name" value="TPT"/>
    <property type="match status" value="1"/>
</dbReference>
<evidence type="ECO:0000256" key="3">
    <source>
        <dbReference type="ARBA" id="ARBA00022989"/>
    </source>
</evidence>
<organism evidence="8 9">
    <name type="scientific">Apatococcus lobatus</name>
    <dbReference type="NCBI Taxonomy" id="904363"/>
    <lineage>
        <taxon>Eukaryota</taxon>
        <taxon>Viridiplantae</taxon>
        <taxon>Chlorophyta</taxon>
        <taxon>core chlorophytes</taxon>
        <taxon>Trebouxiophyceae</taxon>
        <taxon>Chlorellales</taxon>
        <taxon>Chlorellaceae</taxon>
        <taxon>Apatococcus</taxon>
    </lineage>
</organism>
<reference evidence="8 9" key="1">
    <citation type="journal article" date="2024" name="Nat. Commun.">
        <title>Phylogenomics reveals the evolutionary origins of lichenization in chlorophyte algae.</title>
        <authorList>
            <person name="Puginier C."/>
            <person name="Libourel C."/>
            <person name="Otte J."/>
            <person name="Skaloud P."/>
            <person name="Haon M."/>
            <person name="Grisel S."/>
            <person name="Petersen M."/>
            <person name="Berrin J.G."/>
            <person name="Delaux P.M."/>
            <person name="Dal Grande F."/>
            <person name="Keller J."/>
        </authorList>
    </citation>
    <scope>NUCLEOTIDE SEQUENCE [LARGE SCALE GENOMIC DNA]</scope>
    <source>
        <strain evidence="8 9">SAG 2145</strain>
    </source>
</reference>
<proteinExistence type="predicted"/>
<keyword evidence="2 6" id="KW-0812">Transmembrane</keyword>
<dbReference type="EMBL" id="JALJOS010000014">
    <property type="protein sequence ID" value="KAK9831047.1"/>
    <property type="molecule type" value="Genomic_DNA"/>
</dbReference>
<dbReference type="PANTHER" id="PTHR11132">
    <property type="entry name" value="SOLUTE CARRIER FAMILY 35"/>
    <property type="match status" value="1"/>
</dbReference>
<sequence length="345" mass="36760">MGVQLIKLTAYILLNVTSSTCIVFANKMVMTTYGFHFPYALMLLHASFNFCGINIASYMGLFPQKTVPRLKITPLAFAIVAFVCLTNLNLERQSVTFYQITKIAVPPVVIAIEASLFGKHVTLQTSCAVALVCFGVALATITDPEVVVTSTNAVIGVGSIISAAIFQILASRDQKALGLSSLQLLQEYSPQAAAMLSILVPFVERIGYLPANRTSDTLLGFAYTPENTMALIFSASCALIVVLSGFLVIGSTSALTYNIIGHTKTVLVLAGGSLMFGDKLTYQKVLGVSVALAGMGWYTFGNIITSDEKAAKAAMAPPRKSPESPTKTAVSPMKPPARQHLSSTE</sequence>
<evidence type="ECO:0000256" key="6">
    <source>
        <dbReference type="SAM" id="Phobius"/>
    </source>
</evidence>
<evidence type="ECO:0000256" key="1">
    <source>
        <dbReference type="ARBA" id="ARBA00004141"/>
    </source>
</evidence>
<comment type="caution">
    <text evidence="8">The sequence shown here is derived from an EMBL/GenBank/DDBJ whole genome shotgun (WGS) entry which is preliminary data.</text>
</comment>